<dbReference type="InterPro" id="IPR013512">
    <property type="entry name" value="DXP_reductoisomerase_N"/>
</dbReference>
<feature type="binding site" evidence="12">
    <location>
        <position position="230"/>
    </location>
    <ligand>
        <name>1-deoxy-D-xylulose 5-phosphate</name>
        <dbReference type="ChEBI" id="CHEBI:57792"/>
    </ligand>
</feature>
<dbReference type="SUPFAM" id="SSF51735">
    <property type="entry name" value="NAD(P)-binding Rossmann-fold domains"/>
    <property type="match status" value="1"/>
</dbReference>
<keyword evidence="6 12" id="KW-0521">NADP</keyword>
<feature type="domain" description="1-deoxy-D-xylulose 5-phosphate reductoisomerase N-terminal" evidence="13">
    <location>
        <begin position="11"/>
        <end position="139"/>
    </location>
</feature>
<feature type="binding site" evidence="12">
    <location>
        <position position="211"/>
    </location>
    <ligand>
        <name>1-deoxy-D-xylulose 5-phosphate</name>
        <dbReference type="ChEBI" id="CHEBI:57792"/>
    </ligand>
</feature>
<dbReference type="PANTHER" id="PTHR30525">
    <property type="entry name" value="1-DEOXY-D-XYLULOSE 5-PHOSPHATE REDUCTOISOMERASE"/>
    <property type="match status" value="1"/>
</dbReference>
<dbReference type="InterPro" id="IPR003821">
    <property type="entry name" value="DXP_reductoisomerase"/>
</dbReference>
<dbReference type="Pfam" id="PF08436">
    <property type="entry name" value="DXP_redisom_C"/>
    <property type="match status" value="1"/>
</dbReference>
<feature type="binding site" evidence="12">
    <location>
        <position position="18"/>
    </location>
    <ligand>
        <name>NADPH</name>
        <dbReference type="ChEBI" id="CHEBI:57783"/>
    </ligand>
</feature>
<dbReference type="NCBIfam" id="NF009114">
    <property type="entry name" value="PRK12464.1"/>
    <property type="match status" value="1"/>
</dbReference>
<feature type="binding site" evidence="12">
    <location>
        <position position="131"/>
    </location>
    <ligand>
        <name>NADPH</name>
        <dbReference type="ChEBI" id="CHEBI:57783"/>
    </ligand>
</feature>
<comment type="catalytic activity">
    <reaction evidence="10">
        <text>2-C-methyl-D-erythritol 4-phosphate + NADP(+) = 1-deoxy-D-xylulose 5-phosphate + NADPH + H(+)</text>
        <dbReference type="Rhea" id="RHEA:13717"/>
        <dbReference type="ChEBI" id="CHEBI:15378"/>
        <dbReference type="ChEBI" id="CHEBI:57783"/>
        <dbReference type="ChEBI" id="CHEBI:57792"/>
        <dbReference type="ChEBI" id="CHEBI:58262"/>
        <dbReference type="ChEBI" id="CHEBI:58349"/>
        <dbReference type="EC" id="1.1.1.267"/>
    </reaction>
    <physiologicalReaction direction="right-to-left" evidence="10">
        <dbReference type="Rhea" id="RHEA:13719"/>
    </physiologicalReaction>
</comment>
<comment type="pathway">
    <text evidence="2 12">Isoprenoid biosynthesis; isopentenyl diphosphate biosynthesis via DXP pathway; isopentenyl diphosphate from 1-deoxy-D-xylulose 5-phosphate: step 1/6.</text>
</comment>
<dbReference type="InterPro" id="IPR026877">
    <property type="entry name" value="DXPR_C"/>
</dbReference>
<dbReference type="GO" id="GO:0030604">
    <property type="term" value="F:1-deoxy-D-xylulose-5-phosphate reductoisomerase activity"/>
    <property type="evidence" value="ECO:0007669"/>
    <property type="project" value="UniProtKB-UniRule"/>
</dbReference>
<feature type="binding site" evidence="12">
    <location>
        <position position="233"/>
    </location>
    <ligand>
        <name>1-deoxy-D-xylulose 5-phosphate</name>
        <dbReference type="ChEBI" id="CHEBI:57792"/>
    </ligand>
</feature>
<feature type="binding site" evidence="12">
    <location>
        <position position="20"/>
    </location>
    <ligand>
        <name>NADPH</name>
        <dbReference type="ChEBI" id="CHEBI:57783"/>
    </ligand>
</feature>
<dbReference type="AlphaFoldDB" id="A0A3N0UY06"/>
<keyword evidence="8 12" id="KW-0464">Manganese</keyword>
<dbReference type="PIRSF" id="PIRSF006205">
    <property type="entry name" value="Dxp_reductismrs"/>
    <property type="match status" value="1"/>
</dbReference>
<feature type="binding site" evidence="12">
    <location>
        <position position="159"/>
    </location>
    <ligand>
        <name>Mn(2+)</name>
        <dbReference type="ChEBI" id="CHEBI:29035"/>
    </ligand>
</feature>
<feature type="binding site" evidence="12">
    <location>
        <position position="133"/>
    </location>
    <ligand>
        <name>NADPH</name>
        <dbReference type="ChEBI" id="CHEBI:57783"/>
    </ligand>
</feature>
<feature type="binding site" evidence="12">
    <location>
        <position position="159"/>
    </location>
    <ligand>
        <name>1-deoxy-D-xylulose 5-phosphate</name>
        <dbReference type="ChEBI" id="CHEBI:57792"/>
    </ligand>
</feature>
<feature type="binding site" evidence="12">
    <location>
        <position position="17"/>
    </location>
    <ligand>
        <name>NADPH</name>
        <dbReference type="ChEBI" id="CHEBI:57783"/>
    </ligand>
</feature>
<dbReference type="HAMAP" id="MF_00183">
    <property type="entry name" value="DXP_reductoisom"/>
    <property type="match status" value="1"/>
</dbReference>
<evidence type="ECO:0000259" key="15">
    <source>
        <dbReference type="Pfam" id="PF13288"/>
    </source>
</evidence>
<evidence type="ECO:0000256" key="2">
    <source>
        <dbReference type="ARBA" id="ARBA00005094"/>
    </source>
</evidence>
<evidence type="ECO:0000313" key="17">
    <source>
        <dbReference type="Proteomes" id="UP000275137"/>
    </source>
</evidence>
<feature type="binding site" evidence="12">
    <location>
        <position position="188"/>
    </location>
    <ligand>
        <name>1-deoxy-D-xylulose 5-phosphate</name>
        <dbReference type="ChEBI" id="CHEBI:57792"/>
    </ligand>
</feature>
<evidence type="ECO:0000256" key="7">
    <source>
        <dbReference type="ARBA" id="ARBA00023002"/>
    </source>
</evidence>
<dbReference type="Gene3D" id="1.10.1740.10">
    <property type="match status" value="1"/>
</dbReference>
<feature type="domain" description="DXP reductoisomerase C-terminal" evidence="15">
    <location>
        <begin position="273"/>
        <end position="389"/>
    </location>
</feature>
<gene>
    <name evidence="12" type="primary">dxr</name>
    <name evidence="16" type="ORF">ED236_10550</name>
</gene>
<feature type="binding site" evidence="12">
    <location>
        <position position="132"/>
    </location>
    <ligand>
        <name>1-deoxy-D-xylulose 5-phosphate</name>
        <dbReference type="ChEBI" id="CHEBI:57792"/>
    </ligand>
</feature>
<organism evidence="16 17">
    <name type="scientific">Pseudomethylobacillus aquaticus</name>
    <dbReference type="NCBI Taxonomy" id="2676064"/>
    <lineage>
        <taxon>Bacteria</taxon>
        <taxon>Pseudomonadati</taxon>
        <taxon>Pseudomonadota</taxon>
        <taxon>Betaproteobacteria</taxon>
        <taxon>Nitrosomonadales</taxon>
        <taxon>Methylophilaceae</taxon>
        <taxon>Pseudomethylobacillus</taxon>
    </lineage>
</organism>
<feature type="binding site" evidence="12">
    <location>
        <position position="233"/>
    </location>
    <ligand>
        <name>Mn(2+)</name>
        <dbReference type="ChEBI" id="CHEBI:29035"/>
    </ligand>
</feature>
<reference evidence="16 17" key="1">
    <citation type="submission" date="2018-10" db="EMBL/GenBank/DDBJ databases">
        <authorList>
            <person name="Chen W.-M."/>
        </authorList>
    </citation>
    <scope>NUCLEOTIDE SEQUENCE [LARGE SCALE GENOMIC DNA]</scope>
    <source>
        <strain evidence="16 17">H-5</strain>
    </source>
</reference>
<feature type="binding site" evidence="12">
    <location>
        <position position="224"/>
    </location>
    <ligand>
        <name>1-deoxy-D-xylulose 5-phosphate</name>
        <dbReference type="ChEBI" id="CHEBI:57792"/>
    </ligand>
</feature>
<comment type="cofactor">
    <cofactor evidence="1">
        <name>Co(2+)</name>
        <dbReference type="ChEBI" id="CHEBI:48828"/>
    </cofactor>
</comment>
<protein>
    <recommendedName>
        <fullName evidence="11 12">1-deoxy-D-xylulose 5-phosphate reductoisomerase</fullName>
        <shortName evidence="12">DXP reductoisomerase</shortName>
        <ecNumber evidence="4 12">1.1.1.267</ecNumber>
    </recommendedName>
    <alternativeName>
        <fullName evidence="12">1-deoxyxylulose-5-phosphate reductoisomerase</fullName>
    </alternativeName>
    <alternativeName>
        <fullName evidence="12">2-C-methyl-D-erythritol 4-phosphate synthase</fullName>
    </alternativeName>
</protein>
<keyword evidence="12" id="KW-0460">Magnesium</keyword>
<dbReference type="FunFam" id="3.40.50.720:FF:000045">
    <property type="entry name" value="1-deoxy-D-xylulose 5-phosphate reductoisomerase"/>
    <property type="match status" value="1"/>
</dbReference>
<dbReference type="FunFam" id="1.10.1740.10:FF:000004">
    <property type="entry name" value="1-deoxy-D-xylulose 5-phosphate reductoisomerase"/>
    <property type="match status" value="1"/>
</dbReference>
<dbReference type="EMBL" id="RJVP01000006">
    <property type="protein sequence ID" value="ROH85375.1"/>
    <property type="molecule type" value="Genomic_DNA"/>
</dbReference>
<dbReference type="GO" id="GO:0051484">
    <property type="term" value="P:isopentenyl diphosphate biosynthetic process, methylerythritol 4-phosphate pathway involved in terpenoid biosynthetic process"/>
    <property type="evidence" value="ECO:0007669"/>
    <property type="project" value="UniProtKB-ARBA"/>
</dbReference>
<evidence type="ECO:0000256" key="10">
    <source>
        <dbReference type="ARBA" id="ARBA00048543"/>
    </source>
</evidence>
<dbReference type="EC" id="1.1.1.267" evidence="4 12"/>
<dbReference type="NCBIfam" id="TIGR00243">
    <property type="entry name" value="Dxr"/>
    <property type="match status" value="1"/>
</dbReference>
<name>A0A3N0UY06_9PROT</name>
<dbReference type="SUPFAM" id="SSF55347">
    <property type="entry name" value="Glyceraldehyde-3-phosphate dehydrogenase-like, C-terminal domain"/>
    <property type="match status" value="1"/>
</dbReference>
<evidence type="ECO:0000259" key="13">
    <source>
        <dbReference type="Pfam" id="PF02670"/>
    </source>
</evidence>
<feature type="binding site" evidence="12">
    <location>
        <position position="229"/>
    </location>
    <ligand>
        <name>1-deoxy-D-xylulose 5-phosphate</name>
        <dbReference type="ChEBI" id="CHEBI:57792"/>
    </ligand>
</feature>
<dbReference type="SUPFAM" id="SSF69055">
    <property type="entry name" value="1-deoxy-D-xylulose-5-phosphate reductoisomerase, C-terminal domain"/>
    <property type="match status" value="1"/>
</dbReference>
<comment type="similarity">
    <text evidence="3 12">Belongs to the DXR family.</text>
</comment>
<evidence type="ECO:0000256" key="11">
    <source>
        <dbReference type="ARBA" id="ARBA00071224"/>
    </source>
</evidence>
<dbReference type="Pfam" id="PF13288">
    <property type="entry name" value="DXPR_C"/>
    <property type="match status" value="1"/>
</dbReference>
<comment type="cofactor">
    <cofactor evidence="12">
        <name>Mg(2+)</name>
        <dbReference type="ChEBI" id="CHEBI:18420"/>
    </cofactor>
    <cofactor evidence="12">
        <name>Mn(2+)</name>
        <dbReference type="ChEBI" id="CHEBI:29035"/>
    </cofactor>
</comment>
<evidence type="ECO:0000256" key="3">
    <source>
        <dbReference type="ARBA" id="ARBA00006825"/>
    </source>
</evidence>
<dbReference type="GO" id="GO:0030145">
    <property type="term" value="F:manganese ion binding"/>
    <property type="evidence" value="ECO:0007669"/>
    <property type="project" value="TreeGrafter"/>
</dbReference>
<dbReference type="Gene3D" id="3.40.50.720">
    <property type="entry name" value="NAD(P)-binding Rossmann-like Domain"/>
    <property type="match status" value="1"/>
</dbReference>
<keyword evidence="16" id="KW-0413">Isomerase</keyword>
<accession>A0A3N0UY06</accession>
<comment type="caution">
    <text evidence="16">The sequence shown here is derived from an EMBL/GenBank/DDBJ whole genome shotgun (WGS) entry which is preliminary data.</text>
</comment>
<evidence type="ECO:0000256" key="8">
    <source>
        <dbReference type="ARBA" id="ARBA00023211"/>
    </source>
</evidence>
<evidence type="ECO:0000256" key="5">
    <source>
        <dbReference type="ARBA" id="ARBA00022723"/>
    </source>
</evidence>
<keyword evidence="17" id="KW-1185">Reference proteome</keyword>
<evidence type="ECO:0000313" key="16">
    <source>
        <dbReference type="EMBL" id="ROH85375.1"/>
    </source>
</evidence>
<evidence type="ECO:0000256" key="12">
    <source>
        <dbReference type="HAMAP-Rule" id="MF_00183"/>
    </source>
</evidence>
<feature type="domain" description="1-deoxy-D-xylulose 5-phosphate reductoisomerase C-terminal" evidence="14">
    <location>
        <begin position="153"/>
        <end position="241"/>
    </location>
</feature>
<dbReference type="UniPathway" id="UPA00056">
    <property type="reaction ID" value="UER00092"/>
</dbReference>
<dbReference type="GO" id="GO:0016853">
    <property type="term" value="F:isomerase activity"/>
    <property type="evidence" value="ECO:0007669"/>
    <property type="project" value="UniProtKB-KW"/>
</dbReference>
<evidence type="ECO:0000259" key="14">
    <source>
        <dbReference type="Pfam" id="PF08436"/>
    </source>
</evidence>
<evidence type="ECO:0000256" key="1">
    <source>
        <dbReference type="ARBA" id="ARBA00001941"/>
    </source>
</evidence>
<proteinExistence type="inferred from homology"/>
<feature type="binding site" evidence="12">
    <location>
        <position position="158"/>
    </location>
    <ligand>
        <name>1-deoxy-D-xylulose 5-phosphate</name>
        <dbReference type="ChEBI" id="CHEBI:57792"/>
    </ligand>
</feature>
<dbReference type="Proteomes" id="UP000275137">
    <property type="component" value="Unassembled WGS sequence"/>
</dbReference>
<dbReference type="InterPro" id="IPR036169">
    <property type="entry name" value="DXPR_C_sf"/>
</dbReference>
<dbReference type="InterPro" id="IPR036291">
    <property type="entry name" value="NAD(P)-bd_dom_sf"/>
</dbReference>
<comment type="function">
    <text evidence="12">Catalyzes the NADPH-dependent rearrangement and reduction of 1-deoxy-D-xylulose-5-phosphate (DXP) to 2-C-methyl-D-erythritol 4-phosphate (MEP).</text>
</comment>
<sequence length="405" mass="43654">MSKATPRVQQVTILGATGTIGQQTLDVIARHPDRFSVYALSAHARVDALFEQCVRFQPRYAVMLDADAAERLQQKLQVAGQATQVLQGMAAMEQIASDPQVDAVMAAIVGAAGLRPALAAARSGKRILLANKETLVMAGHLFMQAVEQGGATLLPIDSEHNAVFQVMPASHRGDLAAAGIRRILLTASGGPFRKLDRHALQTVTTAQALHHPNWVMGPKITIDSATLMNKGLEVIEAHWLFAATPDQIDVVVHPQSVIHSMVEYIDGSVLAQLGNPDMRTPIAYALGYPQRLESGVAALDLFKIGHFDFEAPDLQRFPCLRLAYEALRAGGSASTVLNAANEVAVAAYLAHDIGFMDIPRLIEQVLAQTALIQADTLADLEAVDAQARHDAHAWMARQNLKRCVS</sequence>
<evidence type="ECO:0000256" key="9">
    <source>
        <dbReference type="ARBA" id="ARBA00023229"/>
    </source>
</evidence>
<comment type="caution">
    <text evidence="12">Lacks conserved residue(s) required for the propagation of feature annotation.</text>
</comment>
<dbReference type="Pfam" id="PF02670">
    <property type="entry name" value="DXP_reductoisom"/>
    <property type="match status" value="1"/>
</dbReference>
<keyword evidence="7 12" id="KW-0560">Oxidoreductase</keyword>
<feature type="binding site" evidence="12">
    <location>
        <position position="217"/>
    </location>
    <ligand>
        <name>NADPH</name>
        <dbReference type="ChEBI" id="CHEBI:57783"/>
    </ligand>
</feature>
<dbReference type="InterPro" id="IPR013644">
    <property type="entry name" value="DXP_reductoisomerase_C"/>
</dbReference>
<evidence type="ECO:0000256" key="6">
    <source>
        <dbReference type="ARBA" id="ARBA00022857"/>
    </source>
</evidence>
<dbReference type="GO" id="GO:0070402">
    <property type="term" value="F:NADPH binding"/>
    <property type="evidence" value="ECO:0007669"/>
    <property type="project" value="InterPro"/>
</dbReference>
<keyword evidence="5 12" id="KW-0479">Metal-binding</keyword>
<feature type="binding site" evidence="12">
    <location>
        <position position="157"/>
    </location>
    <ligand>
        <name>Mn(2+)</name>
        <dbReference type="ChEBI" id="CHEBI:29035"/>
    </ligand>
</feature>
<evidence type="ECO:0000256" key="4">
    <source>
        <dbReference type="ARBA" id="ARBA00012366"/>
    </source>
</evidence>
<dbReference type="NCBIfam" id="NF003938">
    <property type="entry name" value="PRK05447.1-1"/>
    <property type="match status" value="1"/>
</dbReference>
<keyword evidence="9 12" id="KW-0414">Isoprene biosynthesis</keyword>
<dbReference type="PANTHER" id="PTHR30525:SF0">
    <property type="entry name" value="1-DEOXY-D-XYLULOSE 5-PHOSPHATE REDUCTOISOMERASE, CHLOROPLASTIC"/>
    <property type="match status" value="1"/>
</dbReference>